<keyword evidence="5 6" id="KW-0472">Membrane</keyword>
<dbReference type="InterPro" id="IPR045861">
    <property type="entry name" value="CorA_cytoplasmic_dom"/>
</dbReference>
<reference evidence="7" key="1">
    <citation type="submission" date="2018-02" db="EMBL/GenBank/DDBJ databases">
        <title>Rhizophora mucronata_Transcriptome.</title>
        <authorList>
            <person name="Meera S.P."/>
            <person name="Sreeshan A."/>
            <person name="Augustine A."/>
        </authorList>
    </citation>
    <scope>NUCLEOTIDE SEQUENCE</scope>
    <source>
        <tissue evidence="7">Leaf</tissue>
    </source>
</reference>
<dbReference type="SUPFAM" id="SSF143865">
    <property type="entry name" value="CorA soluble domain-like"/>
    <property type="match status" value="1"/>
</dbReference>
<evidence type="ECO:0000256" key="1">
    <source>
        <dbReference type="ARBA" id="ARBA00004141"/>
    </source>
</evidence>
<comment type="similarity">
    <text evidence="2">Belongs to the CorA metal ion transporter (MIT) (TC 1.A.35) family.</text>
</comment>
<accession>A0A2P2KGT7</accession>
<evidence type="ECO:0000256" key="5">
    <source>
        <dbReference type="ARBA" id="ARBA00023136"/>
    </source>
</evidence>
<proteinExistence type="inferred from homology"/>
<keyword evidence="4 6" id="KW-1133">Transmembrane helix</keyword>
<organism evidence="7">
    <name type="scientific">Rhizophora mucronata</name>
    <name type="common">Asiatic mangrove</name>
    <dbReference type="NCBI Taxonomy" id="61149"/>
    <lineage>
        <taxon>Eukaryota</taxon>
        <taxon>Viridiplantae</taxon>
        <taxon>Streptophyta</taxon>
        <taxon>Embryophyta</taxon>
        <taxon>Tracheophyta</taxon>
        <taxon>Spermatophyta</taxon>
        <taxon>Magnoliopsida</taxon>
        <taxon>eudicotyledons</taxon>
        <taxon>Gunneridae</taxon>
        <taxon>Pentapetalae</taxon>
        <taxon>rosids</taxon>
        <taxon>fabids</taxon>
        <taxon>Malpighiales</taxon>
        <taxon>Rhizophoraceae</taxon>
        <taxon>Rhizophora</taxon>
    </lineage>
</organism>
<dbReference type="GO" id="GO:0046873">
    <property type="term" value="F:metal ion transmembrane transporter activity"/>
    <property type="evidence" value="ECO:0007669"/>
    <property type="project" value="InterPro"/>
</dbReference>
<dbReference type="SUPFAM" id="SSF144083">
    <property type="entry name" value="Magnesium transport protein CorA, transmembrane region"/>
    <property type="match status" value="1"/>
</dbReference>
<dbReference type="Gene3D" id="1.20.58.340">
    <property type="entry name" value="Magnesium transport protein CorA, transmembrane region"/>
    <property type="match status" value="1"/>
</dbReference>
<dbReference type="PANTHER" id="PTHR46950:SF2">
    <property type="entry name" value="MAGNESIUM TRANSPORTER CORA-LIKE FAMILY PROTEIN"/>
    <property type="match status" value="1"/>
</dbReference>
<sequence>MSEMGENLSVSGSNVIREAESHKIYGNREVIPGSDLWTNGLMCGFEFDQAQRKLVHSKLTSKKSGRQIETEAFKTEMRANGVREASYSKLDRNKVLDSQSINESRNNETDSFGDLKESQAHPAAQYHDLKRFDDSHWVPIGWDRISELVQAVQTDASWAADQLELMHDEDSLTVADLAAPYWEHPAGPVWWCHVDASHPSVQNWLSNAQWLHPAISLALRDEGRLISEQMKYLLYEVPVRVAGGLLFELLGQSAGDPYVEEDDIPIVLRSWQAQNYLITALHIKGHVSRVNVLGITEVQELLSAGGYNAPRTVHEVIGQLACRLTRWDDRLFRKFIFGAADEIELKFMQRRNHEDMNLFSIILNQEIRRLSRQVIRVKWSLHAREEIVFELLQHLRGNTTRMLLEGIKKSTREMMEEQEAVRGRLFTIQDVMQSTVRAWLQDRSLRVTHNLAVFGGCGLVLSIITGLFGINVDGIPGAENTPYAFGLFAGILIFIGVVLIGVGSIYLGLKQPISEEQVKVRKLELQELVKLFQHEAETHAQVRKIARRNNLPPTSGDIFSNDVDYILVQ</sequence>
<dbReference type="PANTHER" id="PTHR46950">
    <property type="entry name" value="MAGNESIUM TRANSPORTER CORA-LIKE FAMILY PROTEIN"/>
    <property type="match status" value="1"/>
</dbReference>
<protein>
    <submittedName>
        <fullName evidence="7">Uncharacterized protein MANES_17G065600</fullName>
    </submittedName>
</protein>
<evidence type="ECO:0000256" key="2">
    <source>
        <dbReference type="ARBA" id="ARBA00009765"/>
    </source>
</evidence>
<evidence type="ECO:0000256" key="3">
    <source>
        <dbReference type="ARBA" id="ARBA00022692"/>
    </source>
</evidence>
<dbReference type="GO" id="GO:0016020">
    <property type="term" value="C:membrane"/>
    <property type="evidence" value="ECO:0007669"/>
    <property type="project" value="UniProtKB-SubCell"/>
</dbReference>
<dbReference type="InterPro" id="IPR002523">
    <property type="entry name" value="MgTranspt_CorA/ZnTranspt_ZntB"/>
</dbReference>
<feature type="transmembrane region" description="Helical" evidence="6">
    <location>
        <begin position="451"/>
        <end position="471"/>
    </location>
</feature>
<dbReference type="Pfam" id="PF01544">
    <property type="entry name" value="CorA"/>
    <property type="match status" value="1"/>
</dbReference>
<evidence type="ECO:0000256" key="4">
    <source>
        <dbReference type="ARBA" id="ARBA00022989"/>
    </source>
</evidence>
<name>A0A2P2KGT7_RHIMU</name>
<dbReference type="EMBL" id="GGEC01024437">
    <property type="protein sequence ID" value="MBX04921.1"/>
    <property type="molecule type" value="Transcribed_RNA"/>
</dbReference>
<feature type="transmembrane region" description="Helical" evidence="6">
    <location>
        <begin position="483"/>
        <end position="509"/>
    </location>
</feature>
<evidence type="ECO:0000313" key="7">
    <source>
        <dbReference type="EMBL" id="MBX04921.1"/>
    </source>
</evidence>
<dbReference type="InterPro" id="IPR045863">
    <property type="entry name" value="CorA_TM1_TM2"/>
</dbReference>
<dbReference type="AlphaFoldDB" id="A0A2P2KGT7"/>
<comment type="subcellular location">
    <subcellularLocation>
        <location evidence="1">Membrane</location>
        <topology evidence="1">Multi-pass membrane protein</topology>
    </subcellularLocation>
</comment>
<keyword evidence="3 6" id="KW-0812">Transmembrane</keyword>
<evidence type="ECO:0000256" key="6">
    <source>
        <dbReference type="SAM" id="Phobius"/>
    </source>
</evidence>